<dbReference type="PROSITE" id="PS51450">
    <property type="entry name" value="LRR"/>
    <property type="match status" value="2"/>
</dbReference>
<dbReference type="GO" id="GO:0005524">
    <property type="term" value="F:ATP binding"/>
    <property type="evidence" value="ECO:0007669"/>
    <property type="project" value="UniProtKB-UniRule"/>
</dbReference>
<dbReference type="Pfam" id="PF13855">
    <property type="entry name" value="LRR_8"/>
    <property type="match status" value="2"/>
</dbReference>
<dbReference type="GO" id="GO:0005737">
    <property type="term" value="C:cytoplasm"/>
    <property type="evidence" value="ECO:0007669"/>
    <property type="project" value="TreeGrafter"/>
</dbReference>
<keyword evidence="3" id="KW-0433">Leucine-rich repeat</keyword>
<dbReference type="Gene3D" id="3.40.50.300">
    <property type="entry name" value="P-loop containing nucleotide triphosphate hydrolases"/>
    <property type="match status" value="1"/>
</dbReference>
<keyword evidence="17" id="KW-1185">Reference proteome</keyword>
<evidence type="ECO:0000256" key="4">
    <source>
        <dbReference type="ARBA" id="ARBA00022679"/>
    </source>
</evidence>
<feature type="compositionally biased region" description="Low complexity" evidence="13">
    <location>
        <begin position="31"/>
        <end position="42"/>
    </location>
</feature>
<dbReference type="InterPro" id="IPR017441">
    <property type="entry name" value="Protein_kinase_ATP_BS"/>
</dbReference>
<dbReference type="InterPro" id="IPR020859">
    <property type="entry name" value="ROC"/>
</dbReference>
<dbReference type="AlphaFoldDB" id="A0AAD7RAA7"/>
<dbReference type="InterPro" id="IPR003591">
    <property type="entry name" value="Leu-rich_rpt_typical-subtyp"/>
</dbReference>
<dbReference type="InterPro" id="IPR027417">
    <property type="entry name" value="P-loop_NTPase"/>
</dbReference>
<dbReference type="GO" id="GO:0009966">
    <property type="term" value="P:regulation of signal transduction"/>
    <property type="evidence" value="ECO:0007669"/>
    <property type="project" value="UniProtKB-ARBA"/>
</dbReference>
<dbReference type="Gene3D" id="3.30.200.20">
    <property type="entry name" value="Phosphorylase Kinase, domain 1"/>
    <property type="match status" value="1"/>
</dbReference>
<keyword evidence="4" id="KW-0808">Transferase</keyword>
<dbReference type="Pfam" id="PF08477">
    <property type="entry name" value="Roc"/>
    <property type="match status" value="1"/>
</dbReference>
<dbReference type="SMART" id="SM00364">
    <property type="entry name" value="LRR_BAC"/>
    <property type="match status" value="8"/>
</dbReference>
<dbReference type="InterPro" id="IPR000719">
    <property type="entry name" value="Prot_kinase_dom"/>
</dbReference>
<evidence type="ECO:0000256" key="2">
    <source>
        <dbReference type="ARBA" id="ARBA00022527"/>
    </source>
</evidence>
<dbReference type="InterPro" id="IPR011009">
    <property type="entry name" value="Kinase-like_dom_sf"/>
</dbReference>
<sequence>MTSKGVLLAKQVSSYQRRRVHSQRKMADACSSGYISDDSDDSSLFSPDDSLVFLSEEFESDGSDGLPRLKSPHCYSSEELSGLLVSQQQGRRRHVSAEGGNADSEPNEFRQRRCLRISPNQRGNYSPVLGSVDSPLLSGSLGGDKERIRLLDLSGNELDSLSCLMDQQHLEHLVRLELSQNSLLEFPSALCENLRSVTRLDLHGNRLQSLPAGILGMPALSVLNISRNCVGPLLSLDPAARCPSLRQLNLAFNHITVFPDQLGQALNKLEELSFEGNQIAELYSPLCLPEMKLLDVSKNHIEKISHDFLYGCVKLEMFNASMNKLCTLSDLPSKITTLKLSQNNFTSIPEVILQLPSLRSVDMRNNDITVLPGPSAWASANLRELIFSNNRISALDLSGHIIKWARLEKLHLANNKLAEIPPQIGLLEDLTSLDVSRNTSLRSFPDEMGKLGRLWDLPLDELRLDLDLKLIGSKTKDIIRYLQQRLKKAVPYHRMKLIVVGNSGSGKTTLVHQLMKVKRSQSRTDQPSVGIDVRDWTVRDRDRRNMVLNVWDFSGGEEYNGSHPHFMTSRALYLVVYDLSQGATEVDAMKPWLFNIKAAAPLSPVILVGTHADVSEEHHVQACVAKIRGELLNQQGFPVIRDHYMVTASEDSDSLSKLRKTIVRETASFKIQGQPVMGQLIPESYLELERRVLRERSRALPEFPVLHQRHLLEIIQDNQLQLDESELPHAVHFLSEAGILLHFDDPALQLRDLYFIDPQWLCSMISQILTLKGPTISGQPKGILQRSEVEKFLFESKCFPKTHITQYFKLLEKFLIALPFGEGQLLIPSSLSDHRPVIELPHCEKSEVIVRLYEMPYFPMGFWPRQINRLLEVSSTLLCGQEKSLRPNRIYWRRGIYLSWSPEAYCLVESASLENVTESFVRITVPCSCKGRVLLGQVVDHIDSLLEEWFPGLLTTDIHGDGETLLKKWALYSFEDGQEWRKMLLEELFSHMDKDCLLVNPQDPRSTIPISQISPDLMLSDQPASVILNNEELEMDLSKEYLLGDGGFSSVYRAVYKNEDVAVKIFNKHASDIYIHRLLRQELTVLGRLHHPSLVSWLDVPSPAGHGARPTWVPGLSV</sequence>
<feature type="region of interest" description="Disordered" evidence="13">
    <location>
        <begin position="17"/>
        <end position="42"/>
    </location>
</feature>
<evidence type="ECO:0000256" key="6">
    <source>
        <dbReference type="ARBA" id="ARBA00022741"/>
    </source>
</evidence>
<reference evidence="16" key="1">
    <citation type="journal article" date="2023" name="Science">
        <title>Genome structures resolve the early diversification of teleost fishes.</title>
        <authorList>
            <person name="Parey E."/>
            <person name="Louis A."/>
            <person name="Montfort J."/>
            <person name="Bouchez O."/>
            <person name="Roques C."/>
            <person name="Iampietro C."/>
            <person name="Lluch J."/>
            <person name="Castinel A."/>
            <person name="Donnadieu C."/>
            <person name="Desvignes T."/>
            <person name="Floi Bucao C."/>
            <person name="Jouanno E."/>
            <person name="Wen M."/>
            <person name="Mejri S."/>
            <person name="Dirks R."/>
            <person name="Jansen H."/>
            <person name="Henkel C."/>
            <person name="Chen W.J."/>
            <person name="Zahm M."/>
            <person name="Cabau C."/>
            <person name="Klopp C."/>
            <person name="Thompson A.W."/>
            <person name="Robinson-Rechavi M."/>
            <person name="Braasch I."/>
            <person name="Lecointre G."/>
            <person name="Bobe J."/>
            <person name="Postlethwait J.H."/>
            <person name="Berthelot C."/>
            <person name="Roest Crollius H."/>
            <person name="Guiguen Y."/>
        </authorList>
    </citation>
    <scope>NUCLEOTIDE SEQUENCE</scope>
    <source>
        <strain evidence="16">NC1722</strain>
    </source>
</reference>
<comment type="catalytic activity">
    <reaction evidence="10">
        <text>L-threonyl-[protein] + ATP = O-phospho-L-threonyl-[protein] + ADP + H(+)</text>
        <dbReference type="Rhea" id="RHEA:46608"/>
        <dbReference type="Rhea" id="RHEA-COMP:11060"/>
        <dbReference type="Rhea" id="RHEA-COMP:11605"/>
        <dbReference type="ChEBI" id="CHEBI:15378"/>
        <dbReference type="ChEBI" id="CHEBI:30013"/>
        <dbReference type="ChEBI" id="CHEBI:30616"/>
        <dbReference type="ChEBI" id="CHEBI:61977"/>
        <dbReference type="ChEBI" id="CHEBI:456216"/>
        <dbReference type="EC" id="2.7.11.1"/>
    </reaction>
</comment>
<evidence type="ECO:0000256" key="12">
    <source>
        <dbReference type="PROSITE-ProRule" id="PRU10141"/>
    </source>
</evidence>
<dbReference type="GO" id="GO:0005525">
    <property type="term" value="F:GTP binding"/>
    <property type="evidence" value="ECO:0007669"/>
    <property type="project" value="InterPro"/>
</dbReference>
<evidence type="ECO:0000256" key="11">
    <source>
        <dbReference type="ARBA" id="ARBA00048679"/>
    </source>
</evidence>
<protein>
    <recommendedName>
        <fullName evidence="1">non-specific serine/threonine protein kinase</fullName>
        <ecNumber evidence="1">2.7.11.1</ecNumber>
    </recommendedName>
</protein>
<evidence type="ECO:0000256" key="13">
    <source>
        <dbReference type="SAM" id="MobiDB-lite"/>
    </source>
</evidence>
<organism evidence="16 17">
    <name type="scientific">Aldrovandia affinis</name>
    <dbReference type="NCBI Taxonomy" id="143900"/>
    <lineage>
        <taxon>Eukaryota</taxon>
        <taxon>Metazoa</taxon>
        <taxon>Chordata</taxon>
        <taxon>Craniata</taxon>
        <taxon>Vertebrata</taxon>
        <taxon>Euteleostomi</taxon>
        <taxon>Actinopterygii</taxon>
        <taxon>Neopterygii</taxon>
        <taxon>Teleostei</taxon>
        <taxon>Notacanthiformes</taxon>
        <taxon>Halosauridae</taxon>
        <taxon>Aldrovandia</taxon>
    </lineage>
</organism>
<name>A0AAD7RAA7_9TELE</name>
<dbReference type="InterPro" id="IPR001611">
    <property type="entry name" value="Leu-rich_rpt"/>
</dbReference>
<dbReference type="EC" id="2.7.11.1" evidence="1"/>
<dbReference type="InterPro" id="IPR050216">
    <property type="entry name" value="LRR_domain-containing"/>
</dbReference>
<dbReference type="Pfam" id="PF16095">
    <property type="entry name" value="COR-A"/>
    <property type="match status" value="1"/>
</dbReference>
<evidence type="ECO:0000256" key="10">
    <source>
        <dbReference type="ARBA" id="ARBA00047899"/>
    </source>
</evidence>
<keyword evidence="8 12" id="KW-0067">ATP-binding</keyword>
<evidence type="ECO:0000256" key="1">
    <source>
        <dbReference type="ARBA" id="ARBA00012513"/>
    </source>
</evidence>
<evidence type="ECO:0000256" key="5">
    <source>
        <dbReference type="ARBA" id="ARBA00022737"/>
    </source>
</evidence>
<evidence type="ECO:0000256" key="9">
    <source>
        <dbReference type="ARBA" id="ARBA00023134"/>
    </source>
</evidence>
<dbReference type="FunFam" id="3.80.10.10:FF:000110">
    <property type="entry name" value="Leucine-rich repeat serine/threonine-protein kinase 2"/>
    <property type="match status" value="1"/>
</dbReference>
<dbReference type="InterPro" id="IPR032675">
    <property type="entry name" value="LRR_dom_sf"/>
</dbReference>
<keyword evidence="9" id="KW-0342">GTP-binding</keyword>
<feature type="domain" description="Protein kinase" evidence="14">
    <location>
        <begin position="1037"/>
        <end position="1118"/>
    </location>
</feature>
<comment type="catalytic activity">
    <reaction evidence="11">
        <text>L-seryl-[protein] + ATP = O-phospho-L-seryl-[protein] + ADP + H(+)</text>
        <dbReference type="Rhea" id="RHEA:17989"/>
        <dbReference type="Rhea" id="RHEA-COMP:9863"/>
        <dbReference type="Rhea" id="RHEA-COMP:11604"/>
        <dbReference type="ChEBI" id="CHEBI:15378"/>
        <dbReference type="ChEBI" id="CHEBI:29999"/>
        <dbReference type="ChEBI" id="CHEBI:30616"/>
        <dbReference type="ChEBI" id="CHEBI:83421"/>
        <dbReference type="ChEBI" id="CHEBI:456216"/>
        <dbReference type="EC" id="2.7.11.1"/>
    </reaction>
</comment>
<dbReference type="PANTHER" id="PTHR48051:SF46">
    <property type="entry name" value="LEUCINE RICH REPEAT-CONTAINING DOMAIN PROTEIN"/>
    <property type="match status" value="1"/>
</dbReference>
<dbReference type="GO" id="GO:0004674">
    <property type="term" value="F:protein serine/threonine kinase activity"/>
    <property type="evidence" value="ECO:0007669"/>
    <property type="project" value="UniProtKB-KW"/>
</dbReference>
<dbReference type="SUPFAM" id="SSF52058">
    <property type="entry name" value="L domain-like"/>
    <property type="match status" value="1"/>
</dbReference>
<comment type="caution">
    <text evidence="16">The sequence shown here is derived from an EMBL/GenBank/DDBJ whole genome shotgun (WGS) entry which is preliminary data.</text>
</comment>
<evidence type="ECO:0000313" key="16">
    <source>
        <dbReference type="EMBL" id="KAJ8372595.1"/>
    </source>
</evidence>
<dbReference type="InterPro" id="IPR032171">
    <property type="entry name" value="COR-A"/>
</dbReference>
<dbReference type="PROSITE" id="PS51419">
    <property type="entry name" value="RAB"/>
    <property type="match status" value="1"/>
</dbReference>
<keyword evidence="2" id="KW-0723">Serine/threonine-protein kinase</keyword>
<proteinExistence type="predicted"/>
<feature type="region of interest" description="Disordered" evidence="13">
    <location>
        <begin position="86"/>
        <end position="108"/>
    </location>
</feature>
<dbReference type="SMART" id="SM00369">
    <property type="entry name" value="LRR_TYP"/>
    <property type="match status" value="8"/>
</dbReference>
<dbReference type="InterPro" id="IPR057263">
    <property type="entry name" value="COR-B"/>
</dbReference>
<dbReference type="EMBL" id="JAINUG010000394">
    <property type="protein sequence ID" value="KAJ8372595.1"/>
    <property type="molecule type" value="Genomic_DNA"/>
</dbReference>
<evidence type="ECO:0000259" key="14">
    <source>
        <dbReference type="PROSITE" id="PS50011"/>
    </source>
</evidence>
<evidence type="ECO:0000259" key="15">
    <source>
        <dbReference type="PROSITE" id="PS51424"/>
    </source>
</evidence>
<dbReference type="Proteomes" id="UP001221898">
    <property type="component" value="Unassembled WGS sequence"/>
</dbReference>
<dbReference type="SUPFAM" id="SSF56112">
    <property type="entry name" value="Protein kinase-like (PK-like)"/>
    <property type="match status" value="1"/>
</dbReference>
<dbReference type="PROSITE" id="PS00107">
    <property type="entry name" value="PROTEIN_KINASE_ATP"/>
    <property type="match status" value="1"/>
</dbReference>
<accession>A0AAD7RAA7</accession>
<dbReference type="Pfam" id="PF25497">
    <property type="entry name" value="COR-B"/>
    <property type="match status" value="1"/>
</dbReference>
<keyword evidence="5" id="KW-0677">Repeat</keyword>
<dbReference type="PROSITE" id="PS51424">
    <property type="entry name" value="ROC"/>
    <property type="match status" value="1"/>
</dbReference>
<dbReference type="NCBIfam" id="TIGR00231">
    <property type="entry name" value="small_GTP"/>
    <property type="match status" value="1"/>
</dbReference>
<evidence type="ECO:0000256" key="7">
    <source>
        <dbReference type="ARBA" id="ARBA00022777"/>
    </source>
</evidence>
<feature type="domain" description="Roc" evidence="15">
    <location>
        <begin position="488"/>
        <end position="669"/>
    </location>
</feature>
<dbReference type="Gene3D" id="3.80.10.10">
    <property type="entry name" value="Ribonuclease Inhibitor"/>
    <property type="match status" value="2"/>
</dbReference>
<dbReference type="Gene3D" id="3.30.70.1390">
    <property type="entry name" value="ROC domain from the Parkinson's disease-associated leucine-rich repeat kinase 2"/>
    <property type="match status" value="1"/>
</dbReference>
<dbReference type="InterPro" id="IPR005225">
    <property type="entry name" value="Small_GTP-bd"/>
</dbReference>
<dbReference type="FunFam" id="3.40.50.300:FF:000656">
    <property type="entry name" value="Leucine-rich repeat serine/threonine-protein kinase 2"/>
    <property type="match status" value="1"/>
</dbReference>
<feature type="binding site" evidence="12">
    <location>
        <position position="1064"/>
    </location>
    <ligand>
        <name>ATP</name>
        <dbReference type="ChEBI" id="CHEBI:30616"/>
    </ligand>
</feature>
<evidence type="ECO:0000313" key="17">
    <source>
        <dbReference type="Proteomes" id="UP001221898"/>
    </source>
</evidence>
<dbReference type="GO" id="GO:0007154">
    <property type="term" value="P:cell communication"/>
    <property type="evidence" value="ECO:0007669"/>
    <property type="project" value="UniProtKB-ARBA"/>
</dbReference>
<dbReference type="SMART" id="SM00175">
    <property type="entry name" value="RAB"/>
    <property type="match status" value="1"/>
</dbReference>
<evidence type="ECO:0000256" key="8">
    <source>
        <dbReference type="ARBA" id="ARBA00022840"/>
    </source>
</evidence>
<evidence type="ECO:0000256" key="3">
    <source>
        <dbReference type="ARBA" id="ARBA00022614"/>
    </source>
</evidence>
<dbReference type="SUPFAM" id="SSF52540">
    <property type="entry name" value="P-loop containing nucleoside triphosphate hydrolases"/>
    <property type="match status" value="1"/>
</dbReference>
<dbReference type="PROSITE" id="PS50011">
    <property type="entry name" value="PROTEIN_KINASE_DOM"/>
    <property type="match status" value="1"/>
</dbReference>
<keyword evidence="6 12" id="KW-0547">Nucleotide-binding</keyword>
<gene>
    <name evidence="16" type="ORF">AAFF_G00281020</name>
</gene>
<dbReference type="PRINTS" id="PR00449">
    <property type="entry name" value="RASTRNSFRMNG"/>
</dbReference>
<keyword evidence="7" id="KW-0418">Kinase</keyword>
<dbReference type="PANTHER" id="PTHR48051">
    <property type="match status" value="1"/>
</dbReference>